<feature type="transmembrane region" description="Helical" evidence="1">
    <location>
        <begin position="79"/>
        <end position="98"/>
    </location>
</feature>
<reference evidence="2 3" key="1">
    <citation type="submission" date="2018-07" db="EMBL/GenBank/DDBJ databases">
        <title>Dyella monticola sp. nov. and Dyella psychrodurans sp. nov. isolated from monsoon evergreen broad-leaved forest soil of Dinghu Mountain, China.</title>
        <authorList>
            <person name="Gao Z."/>
            <person name="Qiu L."/>
        </authorList>
    </citation>
    <scope>NUCLEOTIDE SEQUENCE [LARGE SCALE GENOMIC DNA]</scope>
    <source>
        <strain evidence="2 3">4G-K06</strain>
    </source>
</reference>
<proteinExistence type="predicted"/>
<dbReference type="EMBL" id="QRBE01000015">
    <property type="protein sequence ID" value="RDS79229.1"/>
    <property type="molecule type" value="Genomic_DNA"/>
</dbReference>
<sequence length="160" mass="18546">MLNRAVARTIRRTSFIGDFLWVMGAGGADYRTHRANSASRDYAAQIIQMFVGAMMRTRERRKLSMATDRDKRSSFNPKGLAEFLLLCGVLGILISLHARAIDYAFTLLWLAFLVIGSVVILWRMWKHPDEFKRRGMGQSAVLPRRWRKWLHDEDDKDSSR</sequence>
<keyword evidence="1" id="KW-0472">Membrane</keyword>
<keyword evidence="1" id="KW-0812">Transmembrane</keyword>
<gene>
    <name evidence="2" type="ORF">DWU98_18935</name>
</gene>
<evidence type="ECO:0000256" key="1">
    <source>
        <dbReference type="SAM" id="Phobius"/>
    </source>
</evidence>
<protein>
    <submittedName>
        <fullName evidence="2">Uncharacterized protein</fullName>
    </submittedName>
</protein>
<accession>A0A370WSS8</accession>
<feature type="transmembrane region" description="Helical" evidence="1">
    <location>
        <begin position="104"/>
        <end position="125"/>
    </location>
</feature>
<keyword evidence="1" id="KW-1133">Transmembrane helix</keyword>
<evidence type="ECO:0000313" key="2">
    <source>
        <dbReference type="EMBL" id="RDS79229.1"/>
    </source>
</evidence>
<comment type="caution">
    <text evidence="2">The sequence shown here is derived from an EMBL/GenBank/DDBJ whole genome shotgun (WGS) entry which is preliminary data.</text>
</comment>
<organism evidence="2 3">
    <name type="scientific">Dyella monticola</name>
    <dbReference type="NCBI Taxonomy" id="1927958"/>
    <lineage>
        <taxon>Bacteria</taxon>
        <taxon>Pseudomonadati</taxon>
        <taxon>Pseudomonadota</taxon>
        <taxon>Gammaproteobacteria</taxon>
        <taxon>Lysobacterales</taxon>
        <taxon>Rhodanobacteraceae</taxon>
        <taxon>Dyella</taxon>
    </lineage>
</organism>
<dbReference type="Proteomes" id="UP000254258">
    <property type="component" value="Unassembled WGS sequence"/>
</dbReference>
<dbReference type="AlphaFoldDB" id="A0A370WSS8"/>
<evidence type="ECO:0000313" key="3">
    <source>
        <dbReference type="Proteomes" id="UP000254258"/>
    </source>
</evidence>
<name>A0A370WSS8_9GAMM</name>
<keyword evidence="3" id="KW-1185">Reference proteome</keyword>